<dbReference type="InterPro" id="IPR000086">
    <property type="entry name" value="NUDIX_hydrolase_dom"/>
</dbReference>
<dbReference type="CDD" id="cd18873">
    <property type="entry name" value="NUDIX_NadM_like"/>
    <property type="match status" value="1"/>
</dbReference>
<protein>
    <recommendedName>
        <fullName evidence="1">Nudix hydrolase domain-containing protein</fullName>
    </recommendedName>
</protein>
<name>A0A6C0HPC2_9ZZZZ</name>
<dbReference type="SUPFAM" id="SSF55811">
    <property type="entry name" value="Nudix"/>
    <property type="match status" value="1"/>
</dbReference>
<sequence>MASLDLRVAMLVEKFTSDLIVLNPENEYDFKAKILSKEFCKLVIQTPEGKKKFVYDFQMTGFAVDLLKLSYDADGRLRALLVKRSKNTLPIEFAGLYAIPGGFLNYGKENALMAALREVKEETGTETDTIAADTDPLLNRIYHLTLASNPSRDPRQHTISKVYTVLVKMDDKPLFTEDEEEIAGVQWVPIDTILDDEFKMAFDHKDLIKRAYDMHIYIKSLPTEQQNAVFNVLRQQL</sequence>
<feature type="domain" description="Nudix hydrolase" evidence="1">
    <location>
        <begin position="59"/>
        <end position="212"/>
    </location>
</feature>
<dbReference type="Pfam" id="PF00293">
    <property type="entry name" value="NUDIX"/>
    <property type="match status" value="1"/>
</dbReference>
<dbReference type="InterPro" id="IPR015797">
    <property type="entry name" value="NUDIX_hydrolase-like_dom_sf"/>
</dbReference>
<accession>A0A6C0HPC2</accession>
<reference evidence="2" key="1">
    <citation type="journal article" date="2020" name="Nature">
        <title>Giant virus diversity and host interactions through global metagenomics.</title>
        <authorList>
            <person name="Schulz F."/>
            <person name="Roux S."/>
            <person name="Paez-Espino D."/>
            <person name="Jungbluth S."/>
            <person name="Walsh D.A."/>
            <person name="Denef V.J."/>
            <person name="McMahon K.D."/>
            <person name="Konstantinidis K.T."/>
            <person name="Eloe-Fadrosh E.A."/>
            <person name="Kyrpides N.C."/>
            <person name="Woyke T."/>
        </authorList>
    </citation>
    <scope>NUCLEOTIDE SEQUENCE</scope>
    <source>
        <strain evidence="2">GVMAG-M-3300023184-161</strain>
    </source>
</reference>
<dbReference type="AlphaFoldDB" id="A0A6C0HPC2"/>
<dbReference type="Gene3D" id="3.90.79.10">
    <property type="entry name" value="Nucleoside Triphosphate Pyrophosphohydrolase"/>
    <property type="match status" value="1"/>
</dbReference>
<dbReference type="EMBL" id="MN739998">
    <property type="protein sequence ID" value="QHT82339.1"/>
    <property type="molecule type" value="Genomic_DNA"/>
</dbReference>
<evidence type="ECO:0000313" key="2">
    <source>
        <dbReference type="EMBL" id="QHT82339.1"/>
    </source>
</evidence>
<evidence type="ECO:0000259" key="1">
    <source>
        <dbReference type="PROSITE" id="PS51462"/>
    </source>
</evidence>
<dbReference type="PANTHER" id="PTHR43736">
    <property type="entry name" value="ADP-RIBOSE PYROPHOSPHATASE"/>
    <property type="match status" value="1"/>
</dbReference>
<proteinExistence type="predicted"/>
<organism evidence="2">
    <name type="scientific">viral metagenome</name>
    <dbReference type="NCBI Taxonomy" id="1070528"/>
    <lineage>
        <taxon>unclassified sequences</taxon>
        <taxon>metagenomes</taxon>
        <taxon>organismal metagenomes</taxon>
    </lineage>
</organism>
<dbReference type="PANTHER" id="PTHR43736:SF4">
    <property type="entry name" value="SLR1690 PROTEIN"/>
    <property type="match status" value="1"/>
</dbReference>
<dbReference type="PROSITE" id="PS51462">
    <property type="entry name" value="NUDIX"/>
    <property type="match status" value="1"/>
</dbReference>